<feature type="domain" description="Response regulatory" evidence="2">
    <location>
        <begin position="3"/>
        <end position="116"/>
    </location>
</feature>
<dbReference type="SUPFAM" id="SSF52172">
    <property type="entry name" value="CheY-like"/>
    <property type="match status" value="1"/>
</dbReference>
<sequence>MIRTIIVDDEPNAREDLEKKIKTNPGFDVIGTCANVFEAIRDINSQHPDVVFLDIKMPRISGIEMLSMLDKDNMPRIVFVTAHGEYAIEAFKKNAIDFLLKPVKSERLDITLARLKEDHQPQPVVTEAFPTDLKFVPCYQGTRYYMINVKEIIHAYSSPTTGVHLVTGDSGQAFQTNLPLKVFDDNSQLKRCHRQHMVNPDYIKFIEKLDNGLGQICAYGNHTIPVSRNFMDNFPSIV</sequence>
<dbReference type="PROSITE" id="PS50930">
    <property type="entry name" value="HTH_LYTTR"/>
    <property type="match status" value="1"/>
</dbReference>
<dbReference type="SMART" id="SM00850">
    <property type="entry name" value="LytTR"/>
    <property type="match status" value="1"/>
</dbReference>
<dbReference type="InterPro" id="IPR011006">
    <property type="entry name" value="CheY-like_superfamily"/>
</dbReference>
<dbReference type="InterPro" id="IPR039420">
    <property type="entry name" value="WalR-like"/>
</dbReference>
<dbReference type="FunFam" id="3.40.50.2300:FF:000051">
    <property type="entry name" value="Two-component response regulator yehT"/>
    <property type="match status" value="1"/>
</dbReference>
<dbReference type="PROSITE" id="PS50110">
    <property type="entry name" value="RESPONSE_REGULATORY"/>
    <property type="match status" value="1"/>
</dbReference>
<dbReference type="GO" id="GO:0006355">
    <property type="term" value="P:regulation of DNA-templated transcription"/>
    <property type="evidence" value="ECO:0007669"/>
    <property type="project" value="TreeGrafter"/>
</dbReference>
<dbReference type="Gene3D" id="2.40.50.1020">
    <property type="entry name" value="LytTr DNA-binding domain"/>
    <property type="match status" value="1"/>
</dbReference>
<evidence type="ECO:0000256" key="1">
    <source>
        <dbReference type="ARBA" id="ARBA00023125"/>
    </source>
</evidence>
<evidence type="ECO:0000259" key="2">
    <source>
        <dbReference type="PROSITE" id="PS50110"/>
    </source>
</evidence>
<proteinExistence type="predicted"/>
<dbReference type="Gene3D" id="3.40.50.2300">
    <property type="match status" value="1"/>
</dbReference>
<dbReference type="PANTHER" id="PTHR48111">
    <property type="entry name" value="REGULATOR OF RPOS"/>
    <property type="match status" value="1"/>
</dbReference>
<dbReference type="GO" id="GO:0000156">
    <property type="term" value="F:phosphorelay response regulator activity"/>
    <property type="evidence" value="ECO:0007669"/>
    <property type="project" value="TreeGrafter"/>
</dbReference>
<protein>
    <submittedName>
        <fullName evidence="4">Autolysis response regulater LytR</fullName>
    </submittedName>
</protein>
<evidence type="ECO:0000313" key="4">
    <source>
        <dbReference type="EMBL" id="VAW90428.1"/>
    </source>
</evidence>
<dbReference type="InterPro" id="IPR001789">
    <property type="entry name" value="Sig_transdc_resp-reg_receiver"/>
</dbReference>
<dbReference type="InterPro" id="IPR007492">
    <property type="entry name" value="LytTR_DNA-bd_dom"/>
</dbReference>
<accession>A0A3B0ZAJ6</accession>
<dbReference type="EMBL" id="UOFQ01000188">
    <property type="protein sequence ID" value="VAW90428.1"/>
    <property type="molecule type" value="Genomic_DNA"/>
</dbReference>
<dbReference type="GO" id="GO:0000976">
    <property type="term" value="F:transcription cis-regulatory region binding"/>
    <property type="evidence" value="ECO:0007669"/>
    <property type="project" value="TreeGrafter"/>
</dbReference>
<feature type="domain" description="HTH LytTR-type" evidence="3">
    <location>
        <begin position="136"/>
        <end position="238"/>
    </location>
</feature>
<dbReference type="NCBIfam" id="NF008677">
    <property type="entry name" value="PRK11697.1"/>
    <property type="match status" value="1"/>
</dbReference>
<reference evidence="4" key="1">
    <citation type="submission" date="2018-06" db="EMBL/GenBank/DDBJ databases">
        <authorList>
            <person name="Zhirakovskaya E."/>
        </authorList>
    </citation>
    <scope>NUCLEOTIDE SEQUENCE</scope>
</reference>
<name>A0A3B0ZAJ6_9ZZZZ</name>
<keyword evidence="1" id="KW-0238">DNA-binding</keyword>
<organism evidence="4">
    <name type="scientific">hydrothermal vent metagenome</name>
    <dbReference type="NCBI Taxonomy" id="652676"/>
    <lineage>
        <taxon>unclassified sequences</taxon>
        <taxon>metagenomes</taxon>
        <taxon>ecological metagenomes</taxon>
    </lineage>
</organism>
<dbReference type="PANTHER" id="PTHR48111:SF3">
    <property type="entry name" value="TRANSCRIPTIONAL REGULATORY PROTEIN BTSR"/>
    <property type="match status" value="1"/>
</dbReference>
<evidence type="ECO:0000259" key="3">
    <source>
        <dbReference type="PROSITE" id="PS50930"/>
    </source>
</evidence>
<dbReference type="GO" id="GO:0005829">
    <property type="term" value="C:cytosol"/>
    <property type="evidence" value="ECO:0007669"/>
    <property type="project" value="TreeGrafter"/>
</dbReference>
<dbReference type="SMART" id="SM00448">
    <property type="entry name" value="REC"/>
    <property type="match status" value="1"/>
</dbReference>
<dbReference type="GO" id="GO:0032993">
    <property type="term" value="C:protein-DNA complex"/>
    <property type="evidence" value="ECO:0007669"/>
    <property type="project" value="TreeGrafter"/>
</dbReference>
<gene>
    <name evidence="4" type="ORF">MNBD_GAMMA17-1576</name>
</gene>
<dbReference type="AlphaFoldDB" id="A0A3B0ZAJ6"/>
<dbReference type="Pfam" id="PF04397">
    <property type="entry name" value="LytTR"/>
    <property type="match status" value="1"/>
</dbReference>
<dbReference type="Pfam" id="PF00072">
    <property type="entry name" value="Response_reg"/>
    <property type="match status" value="1"/>
</dbReference>